<gene>
    <name evidence="1" type="ORF">SETIT_8G202600v2</name>
</gene>
<proteinExistence type="predicted"/>
<name>A0A368S9R9_SETIT</name>
<dbReference type="EMBL" id="CM003535">
    <property type="protein sequence ID" value="RCV39177.1"/>
    <property type="molecule type" value="Genomic_DNA"/>
</dbReference>
<sequence length="166" mass="18104">FQCSNHFQTPGVSCDWLDTKKKLQPDMLSCDRGAPSVPPKDSSSFCSASVSQTHSISSEIEDMCLDLTIPKESSALPSDSLTTLSFGASGRLVNFGQFFISTSSSTGKVNSSSFPSVATHPFELSKSCNRSCFSAGNGVDTIWLHILRNLSNFSKYRMSRALKWQN</sequence>
<protein>
    <submittedName>
        <fullName evidence="1">Uncharacterized protein</fullName>
    </submittedName>
</protein>
<reference evidence="1" key="1">
    <citation type="journal article" date="2012" name="Nat. Biotechnol.">
        <title>Reference genome sequence of the model plant Setaria.</title>
        <authorList>
            <person name="Bennetzen J.L."/>
            <person name="Schmutz J."/>
            <person name="Wang H."/>
            <person name="Percifield R."/>
            <person name="Hawkins J."/>
            <person name="Pontaroli A.C."/>
            <person name="Estep M."/>
            <person name="Feng L."/>
            <person name="Vaughn J.N."/>
            <person name="Grimwood J."/>
            <person name="Jenkins J."/>
            <person name="Barry K."/>
            <person name="Lindquist E."/>
            <person name="Hellsten U."/>
            <person name="Deshpande S."/>
            <person name="Wang X."/>
            <person name="Wu X."/>
            <person name="Mitros T."/>
            <person name="Triplett J."/>
            <person name="Yang X."/>
            <person name="Ye C.Y."/>
            <person name="Mauro-Herrera M."/>
            <person name="Wang L."/>
            <person name="Li P."/>
            <person name="Sharma M."/>
            <person name="Sharma R."/>
            <person name="Ronald P.C."/>
            <person name="Panaud O."/>
            <person name="Kellogg E.A."/>
            <person name="Brutnell T.P."/>
            <person name="Doust A.N."/>
            <person name="Tuskan G.A."/>
            <person name="Rokhsar D."/>
            <person name="Devos K.M."/>
        </authorList>
    </citation>
    <scope>NUCLEOTIDE SEQUENCE [LARGE SCALE GENOMIC DNA]</scope>
    <source>
        <strain evidence="1">Yugu1</strain>
    </source>
</reference>
<dbReference type="AlphaFoldDB" id="A0A368S9R9"/>
<accession>A0A368S9R9</accession>
<evidence type="ECO:0000313" key="1">
    <source>
        <dbReference type="EMBL" id="RCV39177.1"/>
    </source>
</evidence>
<reference evidence="1" key="2">
    <citation type="submission" date="2015-07" db="EMBL/GenBank/DDBJ databases">
        <authorList>
            <person name="Noorani M."/>
        </authorList>
    </citation>
    <scope>NUCLEOTIDE SEQUENCE</scope>
    <source>
        <strain evidence="1">Yugu1</strain>
    </source>
</reference>
<feature type="non-terminal residue" evidence="1">
    <location>
        <position position="1"/>
    </location>
</feature>
<organism evidence="1">
    <name type="scientific">Setaria italica</name>
    <name type="common">Foxtail millet</name>
    <name type="synonym">Panicum italicum</name>
    <dbReference type="NCBI Taxonomy" id="4555"/>
    <lineage>
        <taxon>Eukaryota</taxon>
        <taxon>Viridiplantae</taxon>
        <taxon>Streptophyta</taxon>
        <taxon>Embryophyta</taxon>
        <taxon>Tracheophyta</taxon>
        <taxon>Spermatophyta</taxon>
        <taxon>Magnoliopsida</taxon>
        <taxon>Liliopsida</taxon>
        <taxon>Poales</taxon>
        <taxon>Poaceae</taxon>
        <taxon>PACMAD clade</taxon>
        <taxon>Panicoideae</taxon>
        <taxon>Panicodae</taxon>
        <taxon>Paniceae</taxon>
        <taxon>Cenchrinae</taxon>
        <taxon>Setaria</taxon>
    </lineage>
</organism>